<evidence type="ECO:0000313" key="4">
    <source>
        <dbReference type="Proteomes" id="UP000186817"/>
    </source>
</evidence>
<reference evidence="3 4" key="1">
    <citation type="submission" date="2016-02" db="EMBL/GenBank/DDBJ databases">
        <title>Genome analysis of coral dinoflagellate symbionts highlights evolutionary adaptations to a symbiotic lifestyle.</title>
        <authorList>
            <person name="Aranda M."/>
            <person name="Li Y."/>
            <person name="Liew Y.J."/>
            <person name="Baumgarten S."/>
            <person name="Simakov O."/>
            <person name="Wilson M."/>
            <person name="Piel J."/>
            <person name="Ashoor H."/>
            <person name="Bougouffa S."/>
            <person name="Bajic V.B."/>
            <person name="Ryu T."/>
            <person name="Ravasi T."/>
            <person name="Bayer T."/>
            <person name="Micklem G."/>
            <person name="Kim H."/>
            <person name="Bhak J."/>
            <person name="Lajeunesse T.C."/>
            <person name="Voolstra C.R."/>
        </authorList>
    </citation>
    <scope>NUCLEOTIDE SEQUENCE [LARGE SCALE GENOMIC DNA]</scope>
    <source>
        <strain evidence="3 4">CCMP2467</strain>
    </source>
</reference>
<dbReference type="SUPFAM" id="SSF56219">
    <property type="entry name" value="DNase I-like"/>
    <property type="match status" value="1"/>
</dbReference>
<feature type="compositionally biased region" description="Basic residues" evidence="1">
    <location>
        <begin position="1364"/>
        <end position="1373"/>
    </location>
</feature>
<dbReference type="EMBL" id="LSRX01000016">
    <property type="protein sequence ID" value="OLQ14319.1"/>
    <property type="molecule type" value="Genomic_DNA"/>
</dbReference>
<dbReference type="PROSITE" id="PS50878">
    <property type="entry name" value="RT_POL"/>
    <property type="match status" value="1"/>
</dbReference>
<feature type="region of interest" description="Disordered" evidence="1">
    <location>
        <begin position="1337"/>
        <end position="1394"/>
    </location>
</feature>
<sequence length="1623" mass="182363">MVFLDFACFFTLFSRGTCGIFMRFCLLALVFMQNTLQNSFHRGARFADETTYRAQNDDKILGASPVPIPGAASAVHGDGSADGGGGEGLAPVCRVSGSGPARDAQAKTRLTTKSSTSGPQADGRILDFSKYRKRSFKRAVRRARLHGTTSYNGRLVTEGMLVGNTSAQTSSQTSATTSRLRRSEQDAERSSTSRSSSATLSFATWNCGGLSGIKDEFFVWAAEQPFQVIILQETWFRSDMDYTSHGWLCLHTGLGTEPKRAHAGVMILLRKSCFIEGSVRSHAAVPGRLLLVKARSKQLGWLSIVGLYQHAWGCQTEQQAIQDKRDLLWQSLRTLLGQTPSAHTLVVGGDFNASLNPLPPWLGPGMMQAKTLSPDAEVVEGLLRDFDLRACNTYGRTHSATYVQPTTQGNRRSFIDYILIRRGRQHVLQSGPVRNCEVGRWRGGGRHTPQFATLQVQRFRAQRAQPAAEWPRWKCALLQKAVVENSELGKAYGERVRHSLTQSQEFTADSLNQLLLDAGRQVFSIKRPPALPPPWEAEAHTSTIKTMWQHYRAMRTQARTTWGSAALPHVLKAWIHHFRFVRMHKLVQRHSRRLRRERFHKLLEEARDQDQQGRPQAIFDILRRFTPKQPRQRRQLRDKAGRLLDPAEEAKALAEFWKSVNGTSACPVKVHCELKYTITWEELATELLHLKAGKAAPAHFAPHLLWQLATPHLEQFVSEHILQVWRDDHVSIDPSWPSAWLIFLKKAGKSGADPSHLRPISLLEPLGKAVSGVLKRHLFPYVADRVLDLPLFGYMPRRSPLQALMIVFSHCSSVRTRAQASKRSYYALKQGNQAAKCGGGLQISLDCSKAFDCINRALLEEAMGLLDVPADLQDILLKWTAATSYHIVQDSDDHHFGSDKGVRQGCRLSPTLWLCISYVIVHKIEAALGSGWCREHLVGFADDIHLRWEFTEAAQLHDALSQADQVLSLLESLGLTLNKEKSVCLLKIAGSQAPSLHRKLSRKTEQGRQLHISERWQLPWKAQHVYLGACISYGSFELENAQHRAKAGKAAYARLRGALHAHGILPLRKRLALWQHMVITSTLYSITASGLNRKAYDLLRVMLTKQARAIAKSPRHLDLESDAKFWVRVGLEPLDALYQRQLHRLQQATQTLQTQLDPRDAGISPVIRQHEQRLQVQASQLFEEAMQVQKGMIVQSLATLETDQNIREFTMIKAMTEGLEDARSESGIVVAEALPSKACVNIWLMLILPYGLRWLHMWTGCARHGHRSYKNNVNTVVEATSAKINMHLHVQPSFKVHWLEHGRPSEGASLVPAQVVSMNAQRMEMELQTMFGMLDQKRSHEAEAEQAKDRPLKTAKTDGNNGKGKGHRPRTAKRGGANSEGSGGSQRSFRQQVGADEPEGLTEGMMLLMGRLLLRQDEAIQALRQSTGFVLWVQTAPAVILPRVVGAAKLWKERAAQPDNPMSTTSLRSTLLWTMLHQCVVYVEQVSREEEPKQHAVQQGWLTRTNEWAYQVWDHTEKVLKTDEERAPMDHTTLMTLLKELKALATQDTIARFHSTRPILGEIKGPLVTFILDVSYRTEASNEMYNKLCRLIGLSALQGVGLQIKKEGYKRSPGIQKLHEMIR</sequence>
<dbReference type="SUPFAM" id="SSF56672">
    <property type="entry name" value="DNA/RNA polymerases"/>
    <property type="match status" value="1"/>
</dbReference>
<dbReference type="OrthoDB" id="9048998at2759"/>
<feature type="compositionally biased region" description="Basic and acidic residues" evidence="1">
    <location>
        <begin position="1337"/>
        <end position="1356"/>
    </location>
</feature>
<accession>A0A1Q9F3Y9</accession>
<feature type="domain" description="Reverse transcriptase" evidence="2">
    <location>
        <begin position="725"/>
        <end position="1031"/>
    </location>
</feature>
<dbReference type="InterPro" id="IPR036691">
    <property type="entry name" value="Endo/exonu/phosph_ase_sf"/>
</dbReference>
<dbReference type="PANTHER" id="PTHR19446">
    <property type="entry name" value="REVERSE TRANSCRIPTASES"/>
    <property type="match status" value="1"/>
</dbReference>
<feature type="region of interest" description="Disordered" evidence="1">
    <location>
        <begin position="163"/>
        <end position="193"/>
    </location>
</feature>
<dbReference type="Gene3D" id="3.60.10.10">
    <property type="entry name" value="Endonuclease/exonuclease/phosphatase"/>
    <property type="match status" value="1"/>
</dbReference>
<protein>
    <recommendedName>
        <fullName evidence="2">Reverse transcriptase domain-containing protein</fullName>
    </recommendedName>
</protein>
<comment type="caution">
    <text evidence="3">The sequence shown here is derived from an EMBL/GenBank/DDBJ whole genome shotgun (WGS) entry which is preliminary data.</text>
</comment>
<evidence type="ECO:0000256" key="1">
    <source>
        <dbReference type="SAM" id="MobiDB-lite"/>
    </source>
</evidence>
<gene>
    <name evidence="3" type="ORF">AK812_SmicGene1479</name>
</gene>
<evidence type="ECO:0000313" key="3">
    <source>
        <dbReference type="EMBL" id="OLQ14319.1"/>
    </source>
</evidence>
<name>A0A1Q9F3Y9_SYMMI</name>
<feature type="compositionally biased region" description="Low complexity" evidence="1">
    <location>
        <begin position="165"/>
        <end position="178"/>
    </location>
</feature>
<proteinExistence type="predicted"/>
<dbReference type="GO" id="GO:0003824">
    <property type="term" value="F:catalytic activity"/>
    <property type="evidence" value="ECO:0007669"/>
    <property type="project" value="InterPro"/>
</dbReference>
<feature type="region of interest" description="Disordered" evidence="1">
    <location>
        <begin position="72"/>
        <end position="124"/>
    </location>
</feature>
<dbReference type="InterPro" id="IPR043502">
    <property type="entry name" value="DNA/RNA_pol_sf"/>
</dbReference>
<dbReference type="Pfam" id="PF00078">
    <property type="entry name" value="RVT_1"/>
    <property type="match status" value="1"/>
</dbReference>
<dbReference type="Pfam" id="PF03372">
    <property type="entry name" value="Exo_endo_phos"/>
    <property type="match status" value="1"/>
</dbReference>
<dbReference type="InterPro" id="IPR000477">
    <property type="entry name" value="RT_dom"/>
</dbReference>
<feature type="compositionally biased region" description="Polar residues" evidence="1">
    <location>
        <begin position="108"/>
        <end position="119"/>
    </location>
</feature>
<organism evidence="3 4">
    <name type="scientific">Symbiodinium microadriaticum</name>
    <name type="common">Dinoflagellate</name>
    <name type="synonym">Zooxanthella microadriatica</name>
    <dbReference type="NCBI Taxonomy" id="2951"/>
    <lineage>
        <taxon>Eukaryota</taxon>
        <taxon>Sar</taxon>
        <taxon>Alveolata</taxon>
        <taxon>Dinophyceae</taxon>
        <taxon>Suessiales</taxon>
        <taxon>Symbiodiniaceae</taxon>
        <taxon>Symbiodinium</taxon>
    </lineage>
</organism>
<feature type="compositionally biased region" description="Basic and acidic residues" evidence="1">
    <location>
        <begin position="181"/>
        <end position="191"/>
    </location>
</feature>
<keyword evidence="4" id="KW-1185">Reference proteome</keyword>
<dbReference type="InterPro" id="IPR005135">
    <property type="entry name" value="Endo/exonuclease/phosphatase"/>
</dbReference>
<evidence type="ECO:0000259" key="2">
    <source>
        <dbReference type="PROSITE" id="PS50878"/>
    </source>
</evidence>
<dbReference type="Proteomes" id="UP000186817">
    <property type="component" value="Unassembled WGS sequence"/>
</dbReference>